<name>A0ABT1FF75_9GAMM</name>
<dbReference type="Proteomes" id="UP001204615">
    <property type="component" value="Unassembled WGS sequence"/>
</dbReference>
<evidence type="ECO:0000256" key="1">
    <source>
        <dbReference type="SAM" id="MobiDB-lite"/>
    </source>
</evidence>
<dbReference type="RefSeq" id="WP_253568844.1">
    <property type="nucleotide sequence ID" value="NZ_JAMZEK010000004.1"/>
</dbReference>
<organism evidence="2 3">
    <name type="scientific">Dyella lutea</name>
    <dbReference type="NCBI Taxonomy" id="2950441"/>
    <lineage>
        <taxon>Bacteria</taxon>
        <taxon>Pseudomonadati</taxon>
        <taxon>Pseudomonadota</taxon>
        <taxon>Gammaproteobacteria</taxon>
        <taxon>Lysobacterales</taxon>
        <taxon>Rhodanobacteraceae</taxon>
        <taxon>Dyella</taxon>
    </lineage>
</organism>
<accession>A0ABT1FF75</accession>
<evidence type="ECO:0008006" key="4">
    <source>
        <dbReference type="Google" id="ProtNLM"/>
    </source>
</evidence>
<gene>
    <name evidence="2" type="ORF">NC595_18500</name>
</gene>
<sequence>MTTSSDLRLLAAAILKNATDAGTNVFAARDWPTWKGGYPVLYLHTPVEEKESLGPNGAPQFTVTSTLRISARVQKPTAADGSGAAAAVVALEVIQRQIEVALINNPELMNQLQQFPFIRTEMKVDDDGDQNIAELVVDVGMEFYQGPEDFYPVDAVQLEQITVDADLTNVADPQGTYANPPFPQSVNPAPRTSGPDGRAEGGLDITLPQ</sequence>
<dbReference type="EMBL" id="JAMZEK010000004">
    <property type="protein sequence ID" value="MCP1376043.1"/>
    <property type="molecule type" value="Genomic_DNA"/>
</dbReference>
<reference evidence="2 3" key="1">
    <citation type="submission" date="2022-06" db="EMBL/GenBank/DDBJ databases">
        <title>Dyella sp. Sa strain:Sa Genome sequencing.</title>
        <authorList>
            <person name="Park S."/>
        </authorList>
    </citation>
    <scope>NUCLEOTIDE SEQUENCE [LARGE SCALE GENOMIC DNA]</scope>
    <source>
        <strain evidence="2 3">Sa</strain>
    </source>
</reference>
<comment type="caution">
    <text evidence="2">The sequence shown here is derived from an EMBL/GenBank/DDBJ whole genome shotgun (WGS) entry which is preliminary data.</text>
</comment>
<keyword evidence="3" id="KW-1185">Reference proteome</keyword>
<feature type="region of interest" description="Disordered" evidence="1">
    <location>
        <begin position="171"/>
        <end position="209"/>
    </location>
</feature>
<evidence type="ECO:0000313" key="2">
    <source>
        <dbReference type="EMBL" id="MCP1376043.1"/>
    </source>
</evidence>
<proteinExistence type="predicted"/>
<protein>
    <recommendedName>
        <fullName evidence="4">Phage tail protein</fullName>
    </recommendedName>
</protein>
<evidence type="ECO:0000313" key="3">
    <source>
        <dbReference type="Proteomes" id="UP001204615"/>
    </source>
</evidence>